<dbReference type="SMART" id="SM00977">
    <property type="entry name" value="TilS_C"/>
    <property type="match status" value="1"/>
</dbReference>
<dbReference type="SUPFAM" id="SSF52402">
    <property type="entry name" value="Adenine nucleotide alpha hydrolases-like"/>
    <property type="match status" value="1"/>
</dbReference>
<dbReference type="NCBIfam" id="TIGR02432">
    <property type="entry name" value="lysidine_TilS_N"/>
    <property type="match status" value="1"/>
</dbReference>
<evidence type="ECO:0000313" key="10">
    <source>
        <dbReference type="EMBL" id="XFO64265.1"/>
    </source>
</evidence>
<dbReference type="CDD" id="cd01992">
    <property type="entry name" value="TilS_N"/>
    <property type="match status" value="1"/>
</dbReference>
<comment type="domain">
    <text evidence="8">The N-terminal region contains the highly conserved SGGXDS motif, predicted to be a P-loop motif involved in ATP binding.</text>
</comment>
<keyword evidence="2 8" id="KW-0963">Cytoplasm</keyword>
<dbReference type="Gene3D" id="3.50.40.10">
    <property type="entry name" value="Phenylalanyl-trna Synthetase, Chain B, domain 3"/>
    <property type="match status" value="1"/>
</dbReference>
<protein>
    <recommendedName>
        <fullName evidence="8">tRNA(Ile)-lysidine synthase</fullName>
        <ecNumber evidence="8">6.3.4.19</ecNumber>
    </recommendedName>
    <alternativeName>
        <fullName evidence="8">tRNA(Ile)-2-lysyl-cytidine synthase</fullName>
    </alternativeName>
    <alternativeName>
        <fullName evidence="8">tRNA(Ile)-lysidine synthetase</fullName>
    </alternativeName>
</protein>
<evidence type="ECO:0000256" key="3">
    <source>
        <dbReference type="ARBA" id="ARBA00022598"/>
    </source>
</evidence>
<dbReference type="InterPro" id="IPR011063">
    <property type="entry name" value="TilS/TtcA_N"/>
</dbReference>
<dbReference type="Pfam" id="PF01171">
    <property type="entry name" value="ATP_bind_3"/>
    <property type="match status" value="1"/>
</dbReference>
<keyword evidence="3 8" id="KW-0436">Ligase</keyword>
<evidence type="ECO:0000256" key="2">
    <source>
        <dbReference type="ARBA" id="ARBA00022490"/>
    </source>
</evidence>
<accession>A0ABZ3IF02</accession>
<dbReference type="Gene3D" id="1.20.59.20">
    <property type="match status" value="1"/>
</dbReference>
<evidence type="ECO:0000259" key="9">
    <source>
        <dbReference type="SMART" id="SM00977"/>
    </source>
</evidence>
<keyword evidence="4 8" id="KW-0819">tRNA processing</keyword>
<evidence type="ECO:0000256" key="5">
    <source>
        <dbReference type="ARBA" id="ARBA00022741"/>
    </source>
</evidence>
<evidence type="ECO:0000256" key="8">
    <source>
        <dbReference type="HAMAP-Rule" id="MF_01161"/>
    </source>
</evidence>
<proteinExistence type="inferred from homology"/>
<dbReference type="SUPFAM" id="SSF56037">
    <property type="entry name" value="PheT/TilS domain"/>
    <property type="match status" value="1"/>
</dbReference>
<dbReference type="PANTHER" id="PTHR43033:SF1">
    <property type="entry name" value="TRNA(ILE)-LYSIDINE SYNTHASE-RELATED"/>
    <property type="match status" value="1"/>
</dbReference>
<dbReference type="SUPFAM" id="SSF82829">
    <property type="entry name" value="MesJ substrate recognition domain-like"/>
    <property type="match status" value="1"/>
</dbReference>
<evidence type="ECO:0000256" key="6">
    <source>
        <dbReference type="ARBA" id="ARBA00022840"/>
    </source>
</evidence>
<dbReference type="PANTHER" id="PTHR43033">
    <property type="entry name" value="TRNA(ILE)-LYSIDINE SYNTHASE-RELATED"/>
    <property type="match status" value="1"/>
</dbReference>
<comment type="similarity">
    <text evidence="8">Belongs to the tRNA(Ile)-lysidine synthase family.</text>
</comment>
<feature type="domain" description="Lysidine-tRNA(Ile) synthetase C-terminal" evidence="9">
    <location>
        <begin position="383"/>
        <end position="455"/>
    </location>
</feature>
<dbReference type="InterPro" id="IPR014729">
    <property type="entry name" value="Rossmann-like_a/b/a_fold"/>
</dbReference>
<dbReference type="Proteomes" id="UP000216752">
    <property type="component" value="Chromosome"/>
</dbReference>
<dbReference type="EC" id="6.3.4.19" evidence="8"/>
<dbReference type="NCBIfam" id="TIGR02433">
    <property type="entry name" value="lysidine_TilS_C"/>
    <property type="match status" value="1"/>
</dbReference>
<keyword evidence="11" id="KW-1185">Reference proteome</keyword>
<evidence type="ECO:0000256" key="4">
    <source>
        <dbReference type="ARBA" id="ARBA00022694"/>
    </source>
</evidence>
<comment type="function">
    <text evidence="8">Ligates lysine onto the cytidine present at position 34 of the AUA codon-specific tRNA(Ile) that contains the anticodon CAU, in an ATP-dependent manner. Cytidine is converted to lysidine, thus changing the amino acid specificity of the tRNA from methionine to isoleucine.</text>
</comment>
<keyword evidence="5 8" id="KW-0547">Nucleotide-binding</keyword>
<evidence type="ECO:0000313" key="11">
    <source>
        <dbReference type="Proteomes" id="UP000216752"/>
    </source>
</evidence>
<organism evidence="10 11">
    <name type="scientific">Sporomusa silvacetica DSM 10669</name>
    <dbReference type="NCBI Taxonomy" id="1123289"/>
    <lineage>
        <taxon>Bacteria</taxon>
        <taxon>Bacillati</taxon>
        <taxon>Bacillota</taxon>
        <taxon>Negativicutes</taxon>
        <taxon>Selenomonadales</taxon>
        <taxon>Sporomusaceae</taxon>
        <taxon>Sporomusa</taxon>
    </lineage>
</organism>
<dbReference type="HAMAP" id="MF_01161">
    <property type="entry name" value="tRNA_Ile_lys_synt"/>
    <property type="match status" value="1"/>
</dbReference>
<comment type="catalytic activity">
    <reaction evidence="7 8">
        <text>cytidine(34) in tRNA(Ile2) + L-lysine + ATP = lysidine(34) in tRNA(Ile2) + AMP + diphosphate + H(+)</text>
        <dbReference type="Rhea" id="RHEA:43744"/>
        <dbReference type="Rhea" id="RHEA-COMP:10625"/>
        <dbReference type="Rhea" id="RHEA-COMP:10670"/>
        <dbReference type="ChEBI" id="CHEBI:15378"/>
        <dbReference type="ChEBI" id="CHEBI:30616"/>
        <dbReference type="ChEBI" id="CHEBI:32551"/>
        <dbReference type="ChEBI" id="CHEBI:33019"/>
        <dbReference type="ChEBI" id="CHEBI:82748"/>
        <dbReference type="ChEBI" id="CHEBI:83665"/>
        <dbReference type="ChEBI" id="CHEBI:456215"/>
        <dbReference type="EC" id="6.3.4.19"/>
    </reaction>
</comment>
<dbReference type="InterPro" id="IPR012796">
    <property type="entry name" value="Lysidine-tRNA-synth_C"/>
</dbReference>
<dbReference type="GO" id="GO:0032267">
    <property type="term" value="F:tRNA(Ile)-lysidine synthase activity"/>
    <property type="evidence" value="ECO:0007669"/>
    <property type="project" value="UniProtKB-EC"/>
</dbReference>
<dbReference type="InterPro" id="IPR012094">
    <property type="entry name" value="tRNA_Ile_lys_synt"/>
</dbReference>
<gene>
    <name evidence="8 10" type="primary">tilS</name>
    <name evidence="10" type="ORF">SPSIL_003550</name>
</gene>
<reference evidence="10" key="1">
    <citation type="submission" date="2024-05" db="EMBL/GenBank/DDBJ databases">
        <title>Isolation and characterization of Sporomusa carbonis sp. nov., a carboxydotrophic hydrogenogen in the genus of Sporomusa isolated from a charcoal burning pile.</title>
        <authorList>
            <person name="Boeer T."/>
            <person name="Rosenbaum F."/>
            <person name="Eysell L."/>
            <person name="Mueller V."/>
            <person name="Daniel R."/>
            <person name="Poehlein A."/>
        </authorList>
    </citation>
    <scope>NUCLEOTIDE SEQUENCE [LARGE SCALE GENOMIC DNA]</scope>
    <source>
        <strain evidence="10">DSM 10669</strain>
    </source>
</reference>
<dbReference type="InterPro" id="IPR012795">
    <property type="entry name" value="tRNA_Ile_lys_synt_N"/>
</dbReference>
<sequence length="463" mass="51129">MLDKVKTWIKNYRLVKPGSRILAACSGGPDSLALVHILHRLKDEYGFSLAVAHVNHMLRPEAAEEAEFVEVFSTSLGLKCFVTAIDVSAYSKANKISSQEEAARLLRYQCLRRIAATWGGAQIATGHHRDDQVETVLLNFLRGAGSGGLRGMKPLNGDVMRPLLAVSRLEIEAYCEEQGLQPRRDSSNFTTEYRRNRIRLELLPVLEKSYNPAIREAIWRLASLAGDEHDYIRGEAAKLWGKVAIAGDCVAIESQGLAALPTALQRELIRQAIEKKRGALTGISFEHVEKLLTMALSGTVGSLLTLPGGFIARKTYAGLVVENGVLYQSKPMCTKELGPVTVVIPGSTTIGSSTIVAELVTALPLKKRKNSAAFDLEKLALPLIVRSRVPGDRFRPTGLNGSKKLKNFFIDYKVPEAVRDYVPIVADQQEIIWVAGYRQSEHARITETTKKILQLTITKQEEF</sequence>
<keyword evidence="6 8" id="KW-0067">ATP-binding</keyword>
<name>A0ABZ3IF02_9FIRM</name>
<dbReference type="Gene3D" id="3.40.50.620">
    <property type="entry name" value="HUPs"/>
    <property type="match status" value="1"/>
</dbReference>
<dbReference type="Pfam" id="PF11734">
    <property type="entry name" value="TilS_C"/>
    <property type="match status" value="1"/>
</dbReference>
<dbReference type="EMBL" id="CP155573">
    <property type="protein sequence ID" value="XFO64265.1"/>
    <property type="molecule type" value="Genomic_DNA"/>
</dbReference>
<dbReference type="InterPro" id="IPR020825">
    <property type="entry name" value="Phe-tRNA_synthase-like_B3/B4"/>
</dbReference>
<comment type="subcellular location">
    <subcellularLocation>
        <location evidence="1 8">Cytoplasm</location>
    </subcellularLocation>
</comment>
<dbReference type="RefSeq" id="WP_094605248.1">
    <property type="nucleotide sequence ID" value="NZ_CP155573.1"/>
</dbReference>
<feature type="binding site" evidence="8">
    <location>
        <begin position="26"/>
        <end position="31"/>
    </location>
    <ligand>
        <name>ATP</name>
        <dbReference type="ChEBI" id="CHEBI:30616"/>
    </ligand>
</feature>
<evidence type="ECO:0000256" key="1">
    <source>
        <dbReference type="ARBA" id="ARBA00004496"/>
    </source>
</evidence>
<evidence type="ECO:0000256" key="7">
    <source>
        <dbReference type="ARBA" id="ARBA00048539"/>
    </source>
</evidence>